<proteinExistence type="predicted"/>
<organism evidence="1 2">
    <name type="scientific">Nocardia ignorata</name>
    <dbReference type="NCBI Taxonomy" id="145285"/>
    <lineage>
        <taxon>Bacteria</taxon>
        <taxon>Bacillati</taxon>
        <taxon>Actinomycetota</taxon>
        <taxon>Actinomycetes</taxon>
        <taxon>Mycobacteriales</taxon>
        <taxon>Nocardiaceae</taxon>
        <taxon>Nocardia</taxon>
    </lineage>
</organism>
<sequence length="107" mass="11605">MADKVEFDEHLFRGAAAKTGHVNDRVTSIMDTLKASVESHHGCWGHDTIGTTFANGQDGSGGYIKSSKLLTDNGDAVADGFANMSQSQVETAEFLHNMELDNRYGLR</sequence>
<reference evidence="1 2" key="1">
    <citation type="submission" date="2019-03" db="EMBL/GenBank/DDBJ databases">
        <title>Genomic Encyclopedia of Type Strains, Phase IV (KMG-IV): sequencing the most valuable type-strain genomes for metagenomic binning, comparative biology and taxonomic classification.</title>
        <authorList>
            <person name="Goeker M."/>
        </authorList>
    </citation>
    <scope>NUCLEOTIDE SEQUENCE [LARGE SCALE GENOMIC DNA]</scope>
    <source>
        <strain evidence="1 2">DSM 44496</strain>
    </source>
</reference>
<evidence type="ECO:0008006" key="3">
    <source>
        <dbReference type="Google" id="ProtNLM"/>
    </source>
</evidence>
<evidence type="ECO:0000313" key="1">
    <source>
        <dbReference type="EMBL" id="TDP39768.1"/>
    </source>
</evidence>
<keyword evidence="2" id="KW-1185">Reference proteome</keyword>
<accession>A0A4R6PNT4</accession>
<name>A0A4R6PNT4_NOCIG</name>
<dbReference type="Proteomes" id="UP000295087">
    <property type="component" value="Unassembled WGS sequence"/>
</dbReference>
<dbReference type="EMBL" id="SNXK01000002">
    <property type="protein sequence ID" value="TDP39768.1"/>
    <property type="molecule type" value="Genomic_DNA"/>
</dbReference>
<dbReference type="AlphaFoldDB" id="A0A4R6PNT4"/>
<gene>
    <name evidence="1" type="ORF">DFR75_102487</name>
</gene>
<protein>
    <recommendedName>
        <fullName evidence="3">WXG100 family type VII secretion target</fullName>
    </recommendedName>
</protein>
<evidence type="ECO:0000313" key="2">
    <source>
        <dbReference type="Proteomes" id="UP000295087"/>
    </source>
</evidence>
<comment type="caution">
    <text evidence="1">The sequence shown here is derived from an EMBL/GenBank/DDBJ whole genome shotgun (WGS) entry which is preliminary data.</text>
</comment>
<dbReference type="RefSeq" id="WP_067491048.1">
    <property type="nucleotide sequence ID" value="NZ_SNXK01000002.1"/>
</dbReference>